<protein>
    <submittedName>
        <fullName evidence="1">Uncharacterized protein</fullName>
    </submittedName>
</protein>
<evidence type="ECO:0000313" key="3">
    <source>
        <dbReference type="Proteomes" id="UP000077755"/>
    </source>
</evidence>
<organism evidence="1">
    <name type="scientific">Daucus carota subsp. sativus</name>
    <name type="common">Carrot</name>
    <dbReference type="NCBI Taxonomy" id="79200"/>
    <lineage>
        <taxon>Eukaryota</taxon>
        <taxon>Viridiplantae</taxon>
        <taxon>Streptophyta</taxon>
        <taxon>Embryophyta</taxon>
        <taxon>Tracheophyta</taxon>
        <taxon>Spermatophyta</taxon>
        <taxon>Magnoliopsida</taxon>
        <taxon>eudicotyledons</taxon>
        <taxon>Gunneridae</taxon>
        <taxon>Pentapetalae</taxon>
        <taxon>asterids</taxon>
        <taxon>campanulids</taxon>
        <taxon>Apiales</taxon>
        <taxon>Apiaceae</taxon>
        <taxon>Apioideae</taxon>
        <taxon>Scandiceae</taxon>
        <taxon>Daucinae</taxon>
        <taxon>Daucus</taxon>
        <taxon>Daucus sect. Daucus</taxon>
    </lineage>
</organism>
<dbReference type="PANTHER" id="PTHR35101:SF12">
    <property type="entry name" value="OS02G0162600 PROTEIN"/>
    <property type="match status" value="1"/>
</dbReference>
<evidence type="ECO:0000313" key="2">
    <source>
        <dbReference type="EMBL" id="WOH12060.1"/>
    </source>
</evidence>
<reference evidence="1" key="1">
    <citation type="journal article" date="2016" name="Nat. Genet.">
        <title>A high-quality carrot genome assembly provides new insights into carotenoid accumulation and asterid genome evolution.</title>
        <authorList>
            <person name="Iorizzo M."/>
            <person name="Ellison S."/>
            <person name="Senalik D."/>
            <person name="Zeng P."/>
            <person name="Satapoomin P."/>
            <person name="Huang J."/>
            <person name="Bowman M."/>
            <person name="Iovene M."/>
            <person name="Sanseverino W."/>
            <person name="Cavagnaro P."/>
            <person name="Yildiz M."/>
            <person name="Macko-Podgorni A."/>
            <person name="Moranska E."/>
            <person name="Grzebelus E."/>
            <person name="Grzebelus D."/>
            <person name="Ashrafi H."/>
            <person name="Zheng Z."/>
            <person name="Cheng S."/>
            <person name="Spooner D."/>
            <person name="Van Deynze A."/>
            <person name="Simon P."/>
        </authorList>
    </citation>
    <scope>NUCLEOTIDE SEQUENCE [LARGE SCALE GENOMIC DNA]</scope>
    <source>
        <tissue evidence="1">Leaf</tissue>
    </source>
</reference>
<name>A0A175YM64_DAUCS</name>
<dbReference type="Proteomes" id="UP000077755">
    <property type="component" value="Chromosome 8"/>
</dbReference>
<dbReference type="AlphaFoldDB" id="A0A175YM64"/>
<keyword evidence="3" id="KW-1185">Reference proteome</keyword>
<dbReference type="Gramene" id="KZM84685">
    <property type="protein sequence ID" value="KZM84685"/>
    <property type="gene ID" value="DCAR_027893"/>
</dbReference>
<dbReference type="EMBL" id="LNRQ01000008">
    <property type="protein sequence ID" value="KZM84685.1"/>
    <property type="molecule type" value="Genomic_DNA"/>
</dbReference>
<gene>
    <name evidence="1" type="ORF">DCAR_027893</name>
    <name evidence="2" type="ORF">DCAR_0831559</name>
</gene>
<dbReference type="PANTHER" id="PTHR35101">
    <property type="entry name" value="OS02G0162600 PROTEIN"/>
    <property type="match status" value="1"/>
</dbReference>
<sequence length="78" mass="8866">MATSLMARYVSEVAPPLIVASMRRHCMSKVLDTIHEDEKEFSSLGDSFSFYVKRSTQERSLQPSYSSFAPVSNKINKF</sequence>
<reference evidence="2" key="2">
    <citation type="submission" date="2022-03" db="EMBL/GenBank/DDBJ databases">
        <title>Draft title - Genomic analysis of global carrot germplasm unveils the trajectory of domestication and the origin of high carotenoid orange carrot.</title>
        <authorList>
            <person name="Iorizzo M."/>
            <person name="Ellison S."/>
            <person name="Senalik D."/>
            <person name="Macko-Podgorni A."/>
            <person name="Grzebelus D."/>
            <person name="Bostan H."/>
            <person name="Rolling W."/>
            <person name="Curaba J."/>
            <person name="Simon P."/>
        </authorList>
    </citation>
    <scope>NUCLEOTIDE SEQUENCE</scope>
    <source>
        <tissue evidence="2">Leaf</tissue>
    </source>
</reference>
<proteinExistence type="predicted"/>
<accession>A0A175YM64</accession>
<evidence type="ECO:0000313" key="1">
    <source>
        <dbReference type="EMBL" id="KZM84685.1"/>
    </source>
</evidence>
<dbReference type="EMBL" id="CP093350">
    <property type="protein sequence ID" value="WOH12060.1"/>
    <property type="molecule type" value="Genomic_DNA"/>
</dbReference>